<name>A0A098LDG0_9BACT</name>
<comment type="caution">
    <text evidence="1">The sequence shown here is derived from an EMBL/GenBank/DDBJ whole genome shotgun (WGS) entry which is preliminary data.</text>
</comment>
<evidence type="ECO:0000313" key="2">
    <source>
        <dbReference type="Proteomes" id="UP000030185"/>
    </source>
</evidence>
<keyword evidence="2" id="KW-1185">Reference proteome</keyword>
<reference evidence="1 2" key="1">
    <citation type="submission" date="2014-09" db="EMBL/GenBank/DDBJ databases">
        <title>Sporocytophaga myxococcoides PG-01 genome sequencing.</title>
        <authorList>
            <person name="Liu L."/>
            <person name="Gao P.J."/>
            <person name="Chen G.J."/>
            <person name="Wang L.S."/>
        </authorList>
    </citation>
    <scope>NUCLEOTIDE SEQUENCE [LARGE SCALE GENOMIC DNA]</scope>
    <source>
        <strain evidence="1 2">PG-01</strain>
    </source>
</reference>
<proteinExistence type="predicted"/>
<sequence>MLICRSIKILLKLQKFCANVIKLFKQEKLLVYSACEITTNLFYARLLYGVLL</sequence>
<organism evidence="1 2">
    <name type="scientific">Sporocytophaga myxococcoides</name>
    <dbReference type="NCBI Taxonomy" id="153721"/>
    <lineage>
        <taxon>Bacteria</taxon>
        <taxon>Pseudomonadati</taxon>
        <taxon>Bacteroidota</taxon>
        <taxon>Cytophagia</taxon>
        <taxon>Cytophagales</taxon>
        <taxon>Cytophagaceae</taxon>
        <taxon>Sporocytophaga</taxon>
    </lineage>
</organism>
<dbReference type="Proteomes" id="UP000030185">
    <property type="component" value="Unassembled WGS sequence"/>
</dbReference>
<gene>
    <name evidence="1" type="ORF">MYP_1700</name>
</gene>
<accession>A0A098LDG0</accession>
<protein>
    <submittedName>
        <fullName evidence="1">Uncharacterized protein</fullName>
    </submittedName>
</protein>
<evidence type="ECO:0000313" key="1">
    <source>
        <dbReference type="EMBL" id="GAL84472.1"/>
    </source>
</evidence>
<dbReference type="EMBL" id="BBLT01000003">
    <property type="protein sequence ID" value="GAL84472.1"/>
    <property type="molecule type" value="Genomic_DNA"/>
</dbReference>
<dbReference type="AlphaFoldDB" id="A0A098LDG0"/>